<feature type="domain" description="HTH luxR-type" evidence="4">
    <location>
        <begin position="287"/>
        <end position="352"/>
    </location>
</feature>
<dbReference type="SMART" id="SM00421">
    <property type="entry name" value="HTH_LUXR"/>
    <property type="match status" value="1"/>
</dbReference>
<dbReference type="PANTHER" id="PTHR44688">
    <property type="entry name" value="DNA-BINDING TRANSCRIPTIONAL ACTIVATOR DEVR_DOSR"/>
    <property type="match status" value="1"/>
</dbReference>
<dbReference type="InterPro" id="IPR000792">
    <property type="entry name" value="Tscrpt_reg_LuxR_C"/>
</dbReference>
<dbReference type="Pfam" id="PF00196">
    <property type="entry name" value="GerE"/>
    <property type="match status" value="1"/>
</dbReference>
<sequence length="359" mass="38624">MGVVDIDRVARCLRAATGEHFVRDELATLVSEAIGPWVPHDALRLFGMNPVTGAVSYGFLHGISPDLIQAQLFDSYLRDDPFSPADVGRLRTPVGLLGGHDRETPGHVRARQTLAAHGAGCEARLLLRDGQGFWGLLALLRGAGCRNFDRDDADRLAGIAPLLVDLLRTYATGQPWGDGEPLPPGVVIVGPDHRVRSLTPEARAWMQAIDPVRGRAPEWMPAVSMLEVSLAARRHAVDPGAPRPVSVSPAAFLGRRVSVHAQPLDEYGEGDVAVVFHEATGTLVLPTFAAWHGLTARERQVLQFLYSGEAPKQIARGLDLSLHTVNTYVRAVFRKSGVSGRDELLAVLDGPGRAAGDQA</sequence>
<dbReference type="InterPro" id="IPR016032">
    <property type="entry name" value="Sig_transdc_resp-reg_C-effctor"/>
</dbReference>
<dbReference type="EMBL" id="RBAM01000010">
    <property type="protein sequence ID" value="RKN65882.1"/>
    <property type="molecule type" value="Genomic_DNA"/>
</dbReference>
<name>A0A3B0AZQ5_9ACTN</name>
<dbReference type="PRINTS" id="PR00038">
    <property type="entry name" value="HTHLUXR"/>
</dbReference>
<reference evidence="5 6" key="1">
    <citation type="journal article" date="2015" name="Antonie Van Leeuwenhoek">
        <title>Streptomyces klenkii sp. nov., isolated from deep marine sediment.</title>
        <authorList>
            <person name="Veyisoglu A."/>
            <person name="Sahin N."/>
        </authorList>
    </citation>
    <scope>NUCLEOTIDE SEQUENCE [LARGE SCALE GENOMIC DNA]</scope>
    <source>
        <strain evidence="5 6">KCTC 29202</strain>
    </source>
</reference>
<dbReference type="GO" id="GO:0003677">
    <property type="term" value="F:DNA binding"/>
    <property type="evidence" value="ECO:0007669"/>
    <property type="project" value="UniProtKB-KW"/>
</dbReference>
<evidence type="ECO:0000256" key="3">
    <source>
        <dbReference type="ARBA" id="ARBA00023163"/>
    </source>
</evidence>
<keyword evidence="6" id="KW-1185">Reference proteome</keyword>
<dbReference type="SUPFAM" id="SSF46894">
    <property type="entry name" value="C-terminal effector domain of the bipartite response regulators"/>
    <property type="match status" value="1"/>
</dbReference>
<evidence type="ECO:0000256" key="2">
    <source>
        <dbReference type="ARBA" id="ARBA00023125"/>
    </source>
</evidence>
<gene>
    <name evidence="5" type="ORF">D7231_23995</name>
</gene>
<dbReference type="Gene3D" id="1.10.10.10">
    <property type="entry name" value="Winged helix-like DNA-binding domain superfamily/Winged helix DNA-binding domain"/>
    <property type="match status" value="1"/>
</dbReference>
<proteinExistence type="predicted"/>
<evidence type="ECO:0000313" key="5">
    <source>
        <dbReference type="EMBL" id="RKN65882.1"/>
    </source>
</evidence>
<keyword evidence="3" id="KW-0804">Transcription</keyword>
<protein>
    <submittedName>
        <fullName evidence="5">Helix-turn-helix transcriptional regulator</fullName>
    </submittedName>
</protein>
<evidence type="ECO:0000259" key="4">
    <source>
        <dbReference type="PROSITE" id="PS50043"/>
    </source>
</evidence>
<evidence type="ECO:0000313" key="6">
    <source>
        <dbReference type="Proteomes" id="UP000270343"/>
    </source>
</evidence>
<dbReference type="PANTHER" id="PTHR44688:SF16">
    <property type="entry name" value="DNA-BINDING TRANSCRIPTIONAL ACTIVATOR DEVR_DOSR"/>
    <property type="match status" value="1"/>
</dbReference>
<keyword evidence="1" id="KW-0805">Transcription regulation</keyword>
<keyword evidence="2" id="KW-0238">DNA-binding</keyword>
<dbReference type="Proteomes" id="UP000270343">
    <property type="component" value="Unassembled WGS sequence"/>
</dbReference>
<comment type="caution">
    <text evidence="5">The sequence shown here is derived from an EMBL/GenBank/DDBJ whole genome shotgun (WGS) entry which is preliminary data.</text>
</comment>
<dbReference type="GO" id="GO:0006355">
    <property type="term" value="P:regulation of DNA-templated transcription"/>
    <property type="evidence" value="ECO:0007669"/>
    <property type="project" value="InterPro"/>
</dbReference>
<accession>A0A3B0AZQ5</accession>
<evidence type="ECO:0000256" key="1">
    <source>
        <dbReference type="ARBA" id="ARBA00023015"/>
    </source>
</evidence>
<dbReference type="InterPro" id="IPR036388">
    <property type="entry name" value="WH-like_DNA-bd_sf"/>
</dbReference>
<dbReference type="CDD" id="cd06170">
    <property type="entry name" value="LuxR_C_like"/>
    <property type="match status" value="1"/>
</dbReference>
<organism evidence="5 6">
    <name type="scientific">Streptomyces klenkii</name>
    <dbReference type="NCBI Taxonomy" id="1420899"/>
    <lineage>
        <taxon>Bacteria</taxon>
        <taxon>Bacillati</taxon>
        <taxon>Actinomycetota</taxon>
        <taxon>Actinomycetes</taxon>
        <taxon>Kitasatosporales</taxon>
        <taxon>Streptomycetaceae</taxon>
        <taxon>Streptomyces</taxon>
    </lineage>
</organism>
<dbReference type="PROSITE" id="PS50043">
    <property type="entry name" value="HTH_LUXR_2"/>
    <property type="match status" value="1"/>
</dbReference>
<dbReference type="AlphaFoldDB" id="A0A3B0AZQ5"/>